<name>X0W819_9ZZZZ</name>
<evidence type="ECO:0000313" key="1">
    <source>
        <dbReference type="EMBL" id="GAG27084.1"/>
    </source>
</evidence>
<sequence length="37" mass="4386">YEKHGFRLLPDGDVLLRTYWDIPARQRETSVVLGREV</sequence>
<accession>X0W819</accession>
<dbReference type="AlphaFoldDB" id="X0W819"/>
<feature type="non-terminal residue" evidence="1">
    <location>
        <position position="1"/>
    </location>
</feature>
<gene>
    <name evidence="1" type="ORF">S01H1_50116</name>
</gene>
<protein>
    <submittedName>
        <fullName evidence="1">Uncharacterized protein</fullName>
    </submittedName>
</protein>
<organism evidence="1">
    <name type="scientific">marine sediment metagenome</name>
    <dbReference type="NCBI Taxonomy" id="412755"/>
    <lineage>
        <taxon>unclassified sequences</taxon>
        <taxon>metagenomes</taxon>
        <taxon>ecological metagenomes</taxon>
    </lineage>
</organism>
<comment type="caution">
    <text evidence="1">The sequence shown here is derived from an EMBL/GenBank/DDBJ whole genome shotgun (WGS) entry which is preliminary data.</text>
</comment>
<dbReference type="EMBL" id="BARS01032276">
    <property type="protein sequence ID" value="GAG27084.1"/>
    <property type="molecule type" value="Genomic_DNA"/>
</dbReference>
<proteinExistence type="predicted"/>
<reference evidence="1" key="1">
    <citation type="journal article" date="2014" name="Front. Microbiol.">
        <title>High frequency of phylogenetically diverse reductive dehalogenase-homologous genes in deep subseafloor sedimentary metagenomes.</title>
        <authorList>
            <person name="Kawai M."/>
            <person name="Futagami T."/>
            <person name="Toyoda A."/>
            <person name="Takaki Y."/>
            <person name="Nishi S."/>
            <person name="Hori S."/>
            <person name="Arai W."/>
            <person name="Tsubouchi T."/>
            <person name="Morono Y."/>
            <person name="Uchiyama I."/>
            <person name="Ito T."/>
            <person name="Fujiyama A."/>
            <person name="Inagaki F."/>
            <person name="Takami H."/>
        </authorList>
    </citation>
    <scope>NUCLEOTIDE SEQUENCE</scope>
    <source>
        <strain evidence="1">Expedition CK06-06</strain>
    </source>
</reference>